<gene>
    <name evidence="1" type="ORF">GGR08_000119</name>
</gene>
<evidence type="ECO:0000313" key="2">
    <source>
        <dbReference type="Proteomes" id="UP000585970"/>
    </source>
</evidence>
<name>A0A840E0V7_9HYPH</name>
<sequence>MLFKYFKNALDNLAYNTFLKKLIGLLFHKSSVKNVHKRMNIYVVVRTLYGYALQCQIVSTKEDNDTF</sequence>
<evidence type="ECO:0000313" key="1">
    <source>
        <dbReference type="EMBL" id="MBB4075838.1"/>
    </source>
</evidence>
<proteinExistence type="predicted"/>
<reference evidence="1 2" key="1">
    <citation type="submission" date="2020-08" db="EMBL/GenBank/DDBJ databases">
        <title>Genomic Encyclopedia of Type Strains, Phase IV (KMG-IV): sequencing the most valuable type-strain genomes for metagenomic binning, comparative biology and taxonomic classification.</title>
        <authorList>
            <person name="Goeker M."/>
        </authorList>
    </citation>
    <scope>NUCLEOTIDE SEQUENCE [LARGE SCALE GENOMIC DNA]</scope>
    <source>
        <strain evidence="1 2">DSM 100694</strain>
    </source>
</reference>
<dbReference type="Proteomes" id="UP000585970">
    <property type="component" value="Unassembled WGS sequence"/>
</dbReference>
<accession>A0A840E0V7</accession>
<dbReference type="AlphaFoldDB" id="A0A840E0V7"/>
<organism evidence="1 2">
    <name type="scientific">Bartonella fuyuanensis</name>
    <dbReference type="NCBI Taxonomy" id="1460968"/>
    <lineage>
        <taxon>Bacteria</taxon>
        <taxon>Pseudomonadati</taxon>
        <taxon>Pseudomonadota</taxon>
        <taxon>Alphaproteobacteria</taxon>
        <taxon>Hyphomicrobiales</taxon>
        <taxon>Bartonellaceae</taxon>
        <taxon>Bartonella</taxon>
    </lineage>
</organism>
<protein>
    <submittedName>
        <fullName evidence="1">Uncharacterized protein</fullName>
    </submittedName>
</protein>
<dbReference type="EMBL" id="JACIFE010000001">
    <property type="protein sequence ID" value="MBB4075838.1"/>
    <property type="molecule type" value="Genomic_DNA"/>
</dbReference>
<comment type="caution">
    <text evidence="1">The sequence shown here is derived from an EMBL/GenBank/DDBJ whole genome shotgun (WGS) entry which is preliminary data.</text>
</comment>
<keyword evidence="2" id="KW-1185">Reference proteome</keyword>